<evidence type="ECO:0000313" key="10">
    <source>
        <dbReference type="Proteomes" id="UP000218231"/>
    </source>
</evidence>
<feature type="transmembrane region" description="Helical" evidence="7">
    <location>
        <begin position="274"/>
        <end position="294"/>
    </location>
</feature>
<evidence type="ECO:0000256" key="3">
    <source>
        <dbReference type="ARBA" id="ARBA00022692"/>
    </source>
</evidence>
<feature type="transmembrane region" description="Helical" evidence="7">
    <location>
        <begin position="674"/>
        <end position="693"/>
    </location>
</feature>
<dbReference type="GO" id="GO:0030659">
    <property type="term" value="C:cytoplasmic vesicle membrane"/>
    <property type="evidence" value="ECO:0007669"/>
    <property type="project" value="TreeGrafter"/>
</dbReference>
<reference evidence="9 10" key="1">
    <citation type="journal article" date="2017" name="Curr. Biol.">
        <title>Genome architecture and evolution of a unichromosomal asexual nematode.</title>
        <authorList>
            <person name="Fradin H."/>
            <person name="Zegar C."/>
            <person name="Gutwein M."/>
            <person name="Lucas J."/>
            <person name="Kovtun M."/>
            <person name="Corcoran D."/>
            <person name="Baugh L.R."/>
            <person name="Kiontke K."/>
            <person name="Gunsalus K."/>
            <person name="Fitch D.H."/>
            <person name="Piano F."/>
        </authorList>
    </citation>
    <scope>NUCLEOTIDE SEQUENCE [LARGE SCALE GENOMIC DNA]</scope>
    <source>
        <strain evidence="9">PF1309</strain>
    </source>
</reference>
<feature type="transmembrane region" description="Helical" evidence="7">
    <location>
        <begin position="647"/>
        <end position="667"/>
    </location>
</feature>
<evidence type="ECO:0000256" key="6">
    <source>
        <dbReference type="ARBA" id="ARBA00023180"/>
    </source>
</evidence>
<organism evidence="9 10">
    <name type="scientific">Diploscapter pachys</name>
    <dbReference type="NCBI Taxonomy" id="2018661"/>
    <lineage>
        <taxon>Eukaryota</taxon>
        <taxon>Metazoa</taxon>
        <taxon>Ecdysozoa</taxon>
        <taxon>Nematoda</taxon>
        <taxon>Chromadorea</taxon>
        <taxon>Rhabditida</taxon>
        <taxon>Rhabditina</taxon>
        <taxon>Rhabditomorpha</taxon>
        <taxon>Rhabditoidea</taxon>
        <taxon>Rhabditidae</taxon>
        <taxon>Diploscapter</taxon>
    </lineage>
</organism>
<dbReference type="GO" id="GO:0006897">
    <property type="term" value="P:endocytosis"/>
    <property type="evidence" value="ECO:0007669"/>
    <property type="project" value="TreeGrafter"/>
</dbReference>
<evidence type="ECO:0000256" key="4">
    <source>
        <dbReference type="ARBA" id="ARBA00022989"/>
    </source>
</evidence>
<dbReference type="EMBL" id="LIAE01006288">
    <property type="protein sequence ID" value="PAV91832.1"/>
    <property type="molecule type" value="Genomic_DNA"/>
</dbReference>
<dbReference type="PANTHER" id="PTHR10796">
    <property type="entry name" value="PATCHED-RELATED"/>
    <property type="match status" value="1"/>
</dbReference>
<dbReference type="SUPFAM" id="SSF82866">
    <property type="entry name" value="Multidrug efflux transporter AcrB transmembrane domain"/>
    <property type="match status" value="2"/>
</dbReference>
<feature type="transmembrane region" description="Helical" evidence="7">
    <location>
        <begin position="341"/>
        <end position="365"/>
    </location>
</feature>
<comment type="caution">
    <text evidence="9">The sequence shown here is derived from an EMBL/GenBank/DDBJ whole genome shotgun (WGS) entry which is preliminary data.</text>
</comment>
<evidence type="ECO:0000256" key="2">
    <source>
        <dbReference type="ARBA" id="ARBA00005585"/>
    </source>
</evidence>
<dbReference type="InterPro" id="IPR051697">
    <property type="entry name" value="Patched_domain-protein"/>
</dbReference>
<evidence type="ECO:0000256" key="5">
    <source>
        <dbReference type="ARBA" id="ARBA00023136"/>
    </source>
</evidence>
<dbReference type="Pfam" id="PF02460">
    <property type="entry name" value="Patched"/>
    <property type="match status" value="1"/>
</dbReference>
<dbReference type="InterPro" id="IPR000731">
    <property type="entry name" value="SSD"/>
</dbReference>
<dbReference type="InterPro" id="IPR003392">
    <property type="entry name" value="PTHD_SSD"/>
</dbReference>
<dbReference type="Gene3D" id="1.20.1640.10">
    <property type="entry name" value="Multidrug efflux transporter AcrB transmembrane domain"/>
    <property type="match status" value="2"/>
</dbReference>
<evidence type="ECO:0000256" key="1">
    <source>
        <dbReference type="ARBA" id="ARBA00004141"/>
    </source>
</evidence>
<feature type="domain" description="SSD" evidence="8">
    <location>
        <begin position="242"/>
        <end position="399"/>
    </location>
</feature>
<evidence type="ECO:0000256" key="7">
    <source>
        <dbReference type="SAM" id="Phobius"/>
    </source>
</evidence>
<feature type="transmembrane region" description="Helical" evidence="7">
    <location>
        <begin position="435"/>
        <end position="453"/>
    </location>
</feature>
<feature type="transmembrane region" description="Helical" evidence="7">
    <location>
        <begin position="242"/>
        <end position="262"/>
    </location>
</feature>
<dbReference type="OrthoDB" id="6510177at2759"/>
<protein>
    <recommendedName>
        <fullName evidence="8">SSD domain-containing protein</fullName>
    </recommendedName>
</protein>
<evidence type="ECO:0000259" key="8">
    <source>
        <dbReference type="PROSITE" id="PS50156"/>
    </source>
</evidence>
<feature type="transmembrane region" description="Helical" evidence="7">
    <location>
        <begin position="745"/>
        <end position="768"/>
    </location>
</feature>
<keyword evidence="6" id="KW-0325">Glycoprotein</keyword>
<keyword evidence="10" id="KW-1185">Reference proteome</keyword>
<keyword evidence="4 7" id="KW-1133">Transmembrane helix</keyword>
<keyword evidence="3 7" id="KW-0812">Transmembrane</keyword>
<name>A0A2A2M023_9BILA</name>
<feature type="transmembrane region" description="Helical" evidence="7">
    <location>
        <begin position="21"/>
        <end position="40"/>
    </location>
</feature>
<keyword evidence="5 7" id="KW-0472">Membrane</keyword>
<dbReference type="Proteomes" id="UP000218231">
    <property type="component" value="Unassembled WGS sequence"/>
</dbReference>
<dbReference type="AlphaFoldDB" id="A0A2A2M023"/>
<evidence type="ECO:0000313" key="9">
    <source>
        <dbReference type="EMBL" id="PAV91832.1"/>
    </source>
</evidence>
<gene>
    <name evidence="9" type="ORF">WR25_15596</name>
</gene>
<feature type="transmembrane region" description="Helical" evidence="7">
    <location>
        <begin position="300"/>
        <end position="320"/>
    </location>
</feature>
<comment type="similarity">
    <text evidence="2">Belongs to the patched family.</text>
</comment>
<feature type="transmembrane region" description="Helical" evidence="7">
    <location>
        <begin position="774"/>
        <end position="804"/>
    </location>
</feature>
<accession>A0A2A2M023</accession>
<dbReference type="GO" id="GO:0018996">
    <property type="term" value="P:molting cycle, collagen and cuticulin-based cuticle"/>
    <property type="evidence" value="ECO:0007669"/>
    <property type="project" value="TreeGrafter"/>
</dbReference>
<sequence>MWDAISSYIAKLLARYPYTSIIGSILICVLMSCGLIHLRLETDIRASFSPEDSMAGYETRVYLEYLNLQQFPLRAFYIFESKNGENILNSKSIEEILSLERIMRSILDNTDSSGIKACHPICSLNRPLFMLFDYLKSPQINESVKNLGFPVSKLDGADTFLGLHLSNVTVDHTNLKSPLYATNALLWYFSRGDTPKRRQQFENATKSYFDLTKEKDVFNTVILRLFDDQIANKEMIRGAVEATTLMTIGFFLLLLFVIFVIVRQTSLKTAPFMIAATLITPFVATISSFGLLCWTGFPVYSIQCVVPFLVLGIGVDDAFILIHRWRYRSIISDKAVRLQQVIVDVGPSITITSLTNIIAFGVGFFTPTPQMSLFCLATSVSLLLDYILTYTALSPLLYILNDAKIYSQLPHKEKSKYYQILEKYSKIISSLNGRLFCGLFLLVLYGFSTYGLWNMKQSFDPTKAFPSDSKLVTAIDALRPIFDQFYPLNIYVNKPPEISDKAQYSMFNKMIADLKHVHGVNNDDKRVMLFLKQYELFDRKVDSMYDILGLNENGYQPSLKNMGFFLKQLGSDSEFIAKYHRDNQSDPGHLKAFRFTLLGEGMSEWAERALMVEETRAILDKYPQFNATLFDADSAVLTLIRKVGIDLVGSIAVTVGCLAVVCIVFIYNCVGVIIMTYVIISICYCLVGCLAWWGADLDPVTQVDVLLATGFSVDYTAHVAYQYFRASGSPQEKVLSSLHEMAAPMIEAGLSTFLCMLPLILVPTYAIVAFAKTIFLTVGIGLCHGLFVLPVVLTFVPSTAVNILSVKDEEAKRKELLADGHLAVTEDID</sequence>
<dbReference type="GO" id="GO:0005886">
    <property type="term" value="C:plasma membrane"/>
    <property type="evidence" value="ECO:0007669"/>
    <property type="project" value="TreeGrafter"/>
</dbReference>
<proteinExistence type="inferred from homology"/>
<comment type="subcellular location">
    <subcellularLocation>
        <location evidence="1">Membrane</location>
        <topology evidence="1">Multi-pass membrane protein</topology>
    </subcellularLocation>
</comment>
<feature type="transmembrane region" description="Helical" evidence="7">
    <location>
        <begin position="371"/>
        <end position="400"/>
    </location>
</feature>
<dbReference type="PROSITE" id="PS50156">
    <property type="entry name" value="SSD"/>
    <property type="match status" value="1"/>
</dbReference>
<dbReference type="PANTHER" id="PTHR10796:SF108">
    <property type="entry name" value="SSD DOMAIN-CONTAINING PROTEIN"/>
    <property type="match status" value="1"/>
</dbReference>